<proteinExistence type="inferred from homology"/>
<evidence type="ECO:0000313" key="6">
    <source>
        <dbReference type="EMBL" id="MCP9598712.1"/>
    </source>
</evidence>
<dbReference type="InterPro" id="IPR012341">
    <property type="entry name" value="6hp_glycosidase-like_sf"/>
</dbReference>
<reference evidence="6" key="2">
    <citation type="submission" date="2022-07" db="EMBL/GenBank/DDBJ databases">
        <title>Prevotella copri.</title>
        <authorList>
            <person name="Yang C."/>
        </authorList>
    </citation>
    <scope>NUCLEOTIDE SEQUENCE</scope>
    <source>
        <strain evidence="6">HF1476</strain>
    </source>
</reference>
<dbReference type="EMBL" id="QRVA01000035">
    <property type="protein sequence ID" value="RGS13114.1"/>
    <property type="molecule type" value="Genomic_DNA"/>
</dbReference>
<evidence type="ECO:0000313" key="8">
    <source>
        <dbReference type="Proteomes" id="UP000283872"/>
    </source>
</evidence>
<dbReference type="Gene3D" id="1.50.10.10">
    <property type="match status" value="1"/>
</dbReference>
<accession>A0A3E5DLA4</accession>
<name>A0A3E5DLA4_9BACT</name>
<dbReference type="InterPro" id="IPR010905">
    <property type="entry name" value="Glyco_hydro_88"/>
</dbReference>
<dbReference type="PROSITE" id="PS00502">
    <property type="entry name" value="POLYGALACTURONASE"/>
    <property type="match status" value="1"/>
</dbReference>
<dbReference type="InterPro" id="IPR006626">
    <property type="entry name" value="PbH1"/>
</dbReference>
<dbReference type="SUPFAM" id="SSF48208">
    <property type="entry name" value="Six-hairpin glycosidases"/>
    <property type="match status" value="1"/>
</dbReference>
<dbReference type="InterPro" id="IPR011050">
    <property type="entry name" value="Pectin_lyase_fold/virulence"/>
</dbReference>
<dbReference type="AlphaFoldDB" id="A0A3E5DLA4"/>
<comment type="similarity">
    <text evidence="1 4">Belongs to the glycosyl hydrolase 28 family.</text>
</comment>
<gene>
    <name evidence="7" type="ORF">DWY11_12080</name>
    <name evidence="6" type="ORF">NNC55_01885</name>
</gene>
<dbReference type="GO" id="GO:0004650">
    <property type="term" value="F:polygalacturonase activity"/>
    <property type="evidence" value="ECO:0007669"/>
    <property type="project" value="InterPro"/>
</dbReference>
<dbReference type="InterPro" id="IPR012334">
    <property type="entry name" value="Pectin_lyas_fold"/>
</dbReference>
<dbReference type="SUPFAM" id="SSF51126">
    <property type="entry name" value="Pectin lyase-like"/>
    <property type="match status" value="1"/>
</dbReference>
<dbReference type="InterPro" id="IPR000743">
    <property type="entry name" value="Glyco_hydro_28"/>
</dbReference>
<organism evidence="6 9">
    <name type="scientific">Segatella copri</name>
    <dbReference type="NCBI Taxonomy" id="165179"/>
    <lineage>
        <taxon>Bacteria</taxon>
        <taxon>Pseudomonadati</taxon>
        <taxon>Bacteroidota</taxon>
        <taxon>Bacteroidia</taxon>
        <taxon>Bacteroidales</taxon>
        <taxon>Prevotellaceae</taxon>
        <taxon>Segatella</taxon>
    </lineage>
</organism>
<dbReference type="InterPro" id="IPR008928">
    <property type="entry name" value="6-hairpin_glycosidase_sf"/>
</dbReference>
<dbReference type="PANTHER" id="PTHR33886:SF8">
    <property type="entry name" value="UNSATURATED RHAMNOGALACTURONAN HYDROLASE (EUROFUNG)"/>
    <property type="match status" value="1"/>
</dbReference>
<dbReference type="EMBL" id="JANDWN010000003">
    <property type="protein sequence ID" value="MCP9598712.1"/>
    <property type="molecule type" value="Genomic_DNA"/>
</dbReference>
<dbReference type="RefSeq" id="WP_117588084.1">
    <property type="nucleotide sequence ID" value="NZ_JANDWK010000003.1"/>
</dbReference>
<dbReference type="PANTHER" id="PTHR33886">
    <property type="entry name" value="UNSATURATED RHAMNOGALACTURONAN HYDROLASE (EUROFUNG)"/>
    <property type="match status" value="1"/>
</dbReference>
<evidence type="ECO:0000256" key="5">
    <source>
        <dbReference type="SAM" id="SignalP"/>
    </source>
</evidence>
<dbReference type="Pfam" id="PF07470">
    <property type="entry name" value="Glyco_hydro_88"/>
    <property type="match status" value="1"/>
</dbReference>
<dbReference type="Gene3D" id="2.160.20.10">
    <property type="entry name" value="Single-stranded right-handed beta-helix, Pectin lyase-like"/>
    <property type="match status" value="1"/>
</dbReference>
<feature type="signal peptide" evidence="5">
    <location>
        <begin position="1"/>
        <end position="21"/>
    </location>
</feature>
<keyword evidence="3 4" id="KW-0326">Glycosidase</keyword>
<dbReference type="GO" id="GO:0005975">
    <property type="term" value="P:carbohydrate metabolic process"/>
    <property type="evidence" value="ECO:0007669"/>
    <property type="project" value="InterPro"/>
</dbReference>
<dbReference type="InterPro" id="IPR052043">
    <property type="entry name" value="PolySaccharide_Degr_Enz"/>
</dbReference>
<dbReference type="Proteomes" id="UP001204486">
    <property type="component" value="Unassembled WGS sequence"/>
</dbReference>
<feature type="chain" id="PRO_5043182723" evidence="5">
    <location>
        <begin position="22"/>
        <end position="874"/>
    </location>
</feature>
<dbReference type="Proteomes" id="UP000283872">
    <property type="component" value="Unassembled WGS sequence"/>
</dbReference>
<evidence type="ECO:0000256" key="1">
    <source>
        <dbReference type="ARBA" id="ARBA00008834"/>
    </source>
</evidence>
<keyword evidence="5" id="KW-0732">Signal</keyword>
<evidence type="ECO:0000256" key="2">
    <source>
        <dbReference type="ARBA" id="ARBA00022801"/>
    </source>
</evidence>
<evidence type="ECO:0000256" key="4">
    <source>
        <dbReference type="RuleBase" id="RU361169"/>
    </source>
</evidence>
<sequence>MKKFFKTLLVALLLIPTCAWADNGWNDAEYQRIEQSIQLPNIKQATKKYVISAYGAKQNASAAQNQKAINKLIALVSKKGGGTVVIPKGTWRTGAIEMKSFVELNLEEGAVLQFAFEPKLYPLVRTAWEGLACWNYSPCIYAYKVSDIAITGRGTIDGGGNNDTWWQWNGNPHFGYKEGVTKEHQKMGSRARLQKMAEDGVPFDERKFGMGQGLRPQLVNFVRSERILIKDVKMINSPFWVMHPLLCKDITVDGVTVWNEGPNGDGCDPEACENVLIQNCIFHTGDDCIAIKSGRNNDGRLWNKPSKNIIIRNCRMEDGHGGVVIGSEISGGCENVYAENCEMDSPHLERILRIKTNNCRGGLIQNIHMRKVTVGQCKEAVLKINLDYEPREACYRGFEPTVRNVSMEDVTCQKSNYGVLIIGGNKVENVYDIHVKNCKFDGVIKQPTKVTGKTRNVKFDNLIINGSLVLNKEDRPYQTYSEWLTHSEMQRVPQSYLLDFSKKPKWSYVMGIEMEGMLDTYLHYKGGKSTFKGADAEANNEAIINYLKEYPAKMIDEKGNITGYKYEDFNLDNVRTAKFILRMHNLFPSKSSELALKTLFKQLQNQPRTKEGVYWHKAIYANQVWLDGIFMGLPFYCNYAVQNLKPKKAKKILDDAVDQIVKTDLRTYDEKTQLWKHAWDETHSQFWANKEDGKSQHTWARALGWYVMAMTECLDAMPEDYARRGEIITLLNKAMKSVVKYQDKKTGVWYDVMDVKDPRNYLESTASSMFAYVLLKGYRKGYLGKEYQEAGIKAYEGILNNFIKVNPDKTISLTRCCAVSGLGPGPGPYVKKPNYKRDGSFNYYMSEPIRDNDAKGVGPFIWASLEMEMQGLNK</sequence>
<keyword evidence="2 4" id="KW-0378">Hydrolase</keyword>
<evidence type="ECO:0000313" key="7">
    <source>
        <dbReference type="EMBL" id="RGS13114.1"/>
    </source>
</evidence>
<evidence type="ECO:0000313" key="9">
    <source>
        <dbReference type="Proteomes" id="UP001204486"/>
    </source>
</evidence>
<dbReference type="Pfam" id="PF00295">
    <property type="entry name" value="Glyco_hydro_28"/>
    <property type="match status" value="1"/>
</dbReference>
<comment type="caution">
    <text evidence="6">The sequence shown here is derived from an EMBL/GenBank/DDBJ whole genome shotgun (WGS) entry which is preliminary data.</text>
</comment>
<dbReference type="SMART" id="SM00710">
    <property type="entry name" value="PbH1"/>
    <property type="match status" value="4"/>
</dbReference>
<protein>
    <submittedName>
        <fullName evidence="6 7">Glycoside hydrolase</fullName>
    </submittedName>
</protein>
<evidence type="ECO:0000256" key="3">
    <source>
        <dbReference type="ARBA" id="ARBA00023295"/>
    </source>
</evidence>
<reference evidence="7 8" key="1">
    <citation type="submission" date="2018-08" db="EMBL/GenBank/DDBJ databases">
        <title>A genome reference for cultivated species of the human gut microbiota.</title>
        <authorList>
            <person name="Zou Y."/>
            <person name="Xue W."/>
            <person name="Luo G."/>
        </authorList>
    </citation>
    <scope>NUCLEOTIDE SEQUENCE [LARGE SCALE GENOMIC DNA]</scope>
    <source>
        <strain evidence="7 8">AF24-12</strain>
    </source>
</reference>